<accession>A0A0J7L6F1</accession>
<evidence type="ECO:0000313" key="2">
    <source>
        <dbReference type="EMBL" id="KMQ64640.1"/>
    </source>
</evidence>
<dbReference type="OrthoDB" id="768080at2"/>
<dbReference type="Proteomes" id="UP000036261">
    <property type="component" value="Unassembled WGS sequence"/>
</dbReference>
<sequence length="180" mass="20357">MKKNFLLLIILCAFYSVKAQSNENNGDSYVKKNEIKLNLFSPLMGAIEVGYERFLNKNSSLGISAFKVYSHSANEDMNYYISPYYRYYFGKKYVSGFFVEGFGMLTSIDGKQIYTADKTMFTEGKDVYDLALGAGLGWKLVTKKGLVFEANAGYGRLVFNADKTDHDQVVKLGLSMGYRF</sequence>
<dbReference type="PATRIC" id="fig|558151.6.peg.2186"/>
<protein>
    <recommendedName>
        <fullName evidence="4">DUF3575 domain-containing protein</fullName>
    </recommendedName>
</protein>
<gene>
    <name evidence="2" type="ORF">ACM46_10345</name>
</gene>
<comment type="caution">
    <text evidence="2">The sequence shown here is derived from an EMBL/GenBank/DDBJ whole genome shotgun (WGS) entry which is preliminary data.</text>
</comment>
<name>A0A0J7L6F1_9FLAO</name>
<dbReference type="Pfam" id="PF12099">
    <property type="entry name" value="DUF3575"/>
    <property type="match status" value="1"/>
</dbReference>
<keyword evidence="3" id="KW-1185">Reference proteome</keyword>
<feature type="chain" id="PRO_5005290510" description="DUF3575 domain-containing protein" evidence="1">
    <location>
        <begin position="20"/>
        <end position="180"/>
    </location>
</feature>
<dbReference type="EMBL" id="LFND01000003">
    <property type="protein sequence ID" value="KMQ64640.1"/>
    <property type="molecule type" value="Genomic_DNA"/>
</dbReference>
<reference evidence="2 3" key="1">
    <citation type="journal article" date="2013" name="Int. J. Syst. Evol. Microbiol.">
        <title>Chryseobacterium angstadtii sp. nov., isolated from a newt tank.</title>
        <authorList>
            <person name="Kirk K.E."/>
            <person name="Hoffman J.A."/>
            <person name="Smith K.A."/>
            <person name="Strahan B.L."/>
            <person name="Failor K.C."/>
            <person name="Krebs J.E."/>
            <person name="Gale A.N."/>
            <person name="Do T.D."/>
            <person name="Sontag T.C."/>
            <person name="Batties A.M."/>
            <person name="Mistiszyn K."/>
            <person name="Newman J.D."/>
        </authorList>
    </citation>
    <scope>NUCLEOTIDE SEQUENCE [LARGE SCALE GENOMIC DNA]</scope>
    <source>
        <strain evidence="2 3">KM</strain>
    </source>
</reference>
<evidence type="ECO:0000313" key="3">
    <source>
        <dbReference type="Proteomes" id="UP000036261"/>
    </source>
</evidence>
<keyword evidence="1" id="KW-0732">Signal</keyword>
<dbReference type="InterPro" id="IPR021958">
    <property type="entry name" value="DUF3575"/>
</dbReference>
<dbReference type="STRING" id="558151.ACM46_10345"/>
<organism evidence="2 3">
    <name type="scientific">Chryseobacterium angstadtii</name>
    <dbReference type="NCBI Taxonomy" id="558151"/>
    <lineage>
        <taxon>Bacteria</taxon>
        <taxon>Pseudomonadati</taxon>
        <taxon>Bacteroidota</taxon>
        <taxon>Flavobacteriia</taxon>
        <taxon>Flavobacteriales</taxon>
        <taxon>Weeksellaceae</taxon>
        <taxon>Chryseobacterium group</taxon>
        <taxon>Chryseobacterium</taxon>
    </lineage>
</organism>
<dbReference type="AlphaFoldDB" id="A0A0J7L6F1"/>
<evidence type="ECO:0000256" key="1">
    <source>
        <dbReference type="SAM" id="SignalP"/>
    </source>
</evidence>
<feature type="signal peptide" evidence="1">
    <location>
        <begin position="1"/>
        <end position="19"/>
    </location>
</feature>
<proteinExistence type="predicted"/>
<evidence type="ECO:0008006" key="4">
    <source>
        <dbReference type="Google" id="ProtNLM"/>
    </source>
</evidence>
<dbReference type="RefSeq" id="WP_048506569.1">
    <property type="nucleotide sequence ID" value="NZ_LFND01000003.1"/>
</dbReference>